<dbReference type="EMBL" id="NPEU01000955">
    <property type="protein sequence ID" value="RAI26298.1"/>
    <property type="molecule type" value="Genomic_DNA"/>
</dbReference>
<comment type="caution">
    <text evidence="2">The sequence shown here is derived from an EMBL/GenBank/DDBJ whole genome shotgun (WGS) entry which is preliminary data.</text>
</comment>
<feature type="compositionally biased region" description="Low complexity" evidence="1">
    <location>
        <begin position="15"/>
        <end position="27"/>
    </location>
</feature>
<gene>
    <name evidence="2" type="ORF">CH338_30830</name>
</gene>
<proteinExistence type="predicted"/>
<evidence type="ECO:0000256" key="1">
    <source>
        <dbReference type="SAM" id="MobiDB-lite"/>
    </source>
</evidence>
<feature type="region of interest" description="Disordered" evidence="1">
    <location>
        <begin position="85"/>
        <end position="112"/>
    </location>
</feature>
<feature type="non-terminal residue" evidence="2">
    <location>
        <position position="112"/>
    </location>
</feature>
<sequence length="112" mass="10508">MPCGVTNGISNTQRAPAASAVPPGAAPSQTDVNRRDVYAPTTNVVAPNAGSPTVVAPNVVAPPNVAAPVVAPVAAPAGVVVAPGHGYGAGAASAPPPTYAPPSGYAPPAAAG</sequence>
<dbReference type="AlphaFoldDB" id="A0A327JSL4"/>
<evidence type="ECO:0000313" key="3">
    <source>
        <dbReference type="Proteomes" id="UP000248863"/>
    </source>
</evidence>
<feature type="region of interest" description="Disordered" evidence="1">
    <location>
        <begin position="1"/>
        <end position="33"/>
    </location>
</feature>
<keyword evidence="3" id="KW-1185">Reference proteome</keyword>
<evidence type="ECO:0000313" key="2">
    <source>
        <dbReference type="EMBL" id="RAI26298.1"/>
    </source>
</evidence>
<accession>A0A327JSL4</accession>
<dbReference type="Proteomes" id="UP000248863">
    <property type="component" value="Unassembled WGS sequence"/>
</dbReference>
<feature type="compositionally biased region" description="Low complexity" evidence="1">
    <location>
        <begin position="101"/>
        <end position="112"/>
    </location>
</feature>
<organism evidence="2 3">
    <name type="scientific">Rhodoplanes elegans</name>
    <dbReference type="NCBI Taxonomy" id="29408"/>
    <lineage>
        <taxon>Bacteria</taxon>
        <taxon>Pseudomonadati</taxon>
        <taxon>Pseudomonadota</taxon>
        <taxon>Alphaproteobacteria</taxon>
        <taxon>Hyphomicrobiales</taxon>
        <taxon>Nitrobacteraceae</taxon>
        <taxon>Rhodoplanes</taxon>
    </lineage>
</organism>
<protein>
    <submittedName>
        <fullName evidence="2">Uncharacterized protein</fullName>
    </submittedName>
</protein>
<reference evidence="2 3" key="1">
    <citation type="submission" date="2017-07" db="EMBL/GenBank/DDBJ databases">
        <title>Draft Genome Sequences of Select Purple Nonsulfur Bacteria.</title>
        <authorList>
            <person name="Lasarre B."/>
            <person name="Mckinlay J.B."/>
        </authorList>
    </citation>
    <scope>NUCLEOTIDE SEQUENCE [LARGE SCALE GENOMIC DNA]</scope>
    <source>
        <strain evidence="2 3">DSM 11907</strain>
    </source>
</reference>
<name>A0A327JSL4_9BRAD</name>